<protein>
    <submittedName>
        <fullName evidence="1">Uncharacterized protein</fullName>
    </submittedName>
</protein>
<organism evidence="1 2">
    <name type="scientific">Medicago truncatula</name>
    <name type="common">Barrel medic</name>
    <name type="synonym">Medicago tribuloides</name>
    <dbReference type="NCBI Taxonomy" id="3880"/>
    <lineage>
        <taxon>Eukaryota</taxon>
        <taxon>Viridiplantae</taxon>
        <taxon>Streptophyta</taxon>
        <taxon>Embryophyta</taxon>
        <taxon>Tracheophyta</taxon>
        <taxon>Spermatophyta</taxon>
        <taxon>Magnoliopsida</taxon>
        <taxon>eudicotyledons</taxon>
        <taxon>Gunneridae</taxon>
        <taxon>Pentapetalae</taxon>
        <taxon>rosids</taxon>
        <taxon>fabids</taxon>
        <taxon>Fabales</taxon>
        <taxon>Fabaceae</taxon>
        <taxon>Papilionoideae</taxon>
        <taxon>50 kb inversion clade</taxon>
        <taxon>NPAAA clade</taxon>
        <taxon>Hologalegina</taxon>
        <taxon>IRL clade</taxon>
        <taxon>Trifolieae</taxon>
        <taxon>Medicago</taxon>
    </lineage>
</organism>
<sequence length="41" mass="4909">MIYLLRWSFKVEDIVGCTHLLVEVEYAQREVELNTPVMVRQ</sequence>
<dbReference type="AlphaFoldDB" id="A0A396H2B8"/>
<name>A0A396H2B8_MEDTR</name>
<dbReference type="Proteomes" id="UP000265566">
    <property type="component" value="Chromosome 7"/>
</dbReference>
<evidence type="ECO:0000313" key="2">
    <source>
        <dbReference type="Proteomes" id="UP000265566"/>
    </source>
</evidence>
<accession>A0A396H2B8</accession>
<dbReference type="Gramene" id="rna39233">
    <property type="protein sequence ID" value="RHN45037.1"/>
    <property type="gene ID" value="gene39233"/>
</dbReference>
<reference evidence="2" key="1">
    <citation type="journal article" date="2018" name="Nat. Plants">
        <title>Whole-genome landscape of Medicago truncatula symbiotic genes.</title>
        <authorList>
            <person name="Pecrix Y."/>
            <person name="Staton S.E."/>
            <person name="Sallet E."/>
            <person name="Lelandais-Briere C."/>
            <person name="Moreau S."/>
            <person name="Carrere S."/>
            <person name="Blein T."/>
            <person name="Jardinaud M.F."/>
            <person name="Latrasse D."/>
            <person name="Zouine M."/>
            <person name="Zahm M."/>
            <person name="Kreplak J."/>
            <person name="Mayjonade B."/>
            <person name="Satge C."/>
            <person name="Perez M."/>
            <person name="Cauet S."/>
            <person name="Marande W."/>
            <person name="Chantry-Darmon C."/>
            <person name="Lopez-Roques C."/>
            <person name="Bouchez O."/>
            <person name="Berard A."/>
            <person name="Debelle F."/>
            <person name="Munos S."/>
            <person name="Bendahmane A."/>
            <person name="Berges H."/>
            <person name="Niebel A."/>
            <person name="Buitink J."/>
            <person name="Frugier F."/>
            <person name="Benhamed M."/>
            <person name="Crespi M."/>
            <person name="Gouzy J."/>
            <person name="Gamas P."/>
        </authorList>
    </citation>
    <scope>NUCLEOTIDE SEQUENCE [LARGE SCALE GENOMIC DNA]</scope>
    <source>
        <strain evidence="2">cv. Jemalong A17</strain>
    </source>
</reference>
<gene>
    <name evidence="1" type="ORF">MtrunA17_Chr7g0225911</name>
</gene>
<evidence type="ECO:0000313" key="1">
    <source>
        <dbReference type="EMBL" id="RHN45037.1"/>
    </source>
</evidence>
<proteinExistence type="predicted"/>
<comment type="caution">
    <text evidence="1">The sequence shown here is derived from an EMBL/GenBank/DDBJ whole genome shotgun (WGS) entry which is preliminary data.</text>
</comment>
<dbReference type="EMBL" id="PSQE01000007">
    <property type="protein sequence ID" value="RHN45037.1"/>
    <property type="molecule type" value="Genomic_DNA"/>
</dbReference>